<comment type="subcellular location">
    <subcellularLocation>
        <location evidence="6">Nucleus</location>
    </subcellularLocation>
</comment>
<dbReference type="EC" id="3.5.1.98" evidence="2 6"/>
<keyword evidence="6" id="KW-0539">Nucleus</keyword>
<protein>
    <recommendedName>
        <fullName evidence="2 6">Histone deacetylase</fullName>
        <ecNumber evidence="2 6">3.5.1.98</ecNumber>
    </recommendedName>
</protein>
<dbReference type="InterPro" id="IPR023696">
    <property type="entry name" value="Ureohydrolase_dom_sf"/>
</dbReference>
<feature type="binding site" evidence="9">
    <location>
        <position position="198"/>
    </location>
    <ligand>
        <name>a divalent metal cation</name>
        <dbReference type="ChEBI" id="CHEBI:60240"/>
    </ligand>
</feature>
<dbReference type="Gene3D" id="3.40.800.20">
    <property type="entry name" value="Histone deacetylase domain"/>
    <property type="match status" value="1"/>
</dbReference>
<evidence type="ECO:0000256" key="9">
    <source>
        <dbReference type="PIRSR" id="PIRSR037913-3"/>
    </source>
</evidence>
<dbReference type="OMA" id="VASCWCN"/>
<proteinExistence type="inferred from homology"/>
<sequence>MDTSGNSLPSPSCPDGKKREVCYYYDAGIASVDYGEDHSMVPRRVDMAHALVRSYGLLHDMRRLRTRPATVTEITGDFHEPDYVRLLQNLTPESFYAGGATMSAAKAHNIGVLKEGETFYDNPPIAGLWDYCQRYAGGSLAAARALGEGKADIAINWSGGMHHACKAAASGFCFVNDIVLAIKDLLHHFRRVLYVDIDVHHGDGVETAFLDSNRVMTVSFHQRTKNFFPEERGHVNHVGEGAGLYRALNVPFMEGVGDEGYCEMFKAIMKRVVDVFQPEAIVMQCGSDSLSGDRLGQLNLSIAGHAQCVSYMRSFNLPLLLLGGGGYTVNHVAACWCYETAVAIGKEIDDNIPVHCYDTYYSGQGYKLHYPVDKQLKNENKRSYLERTMTAVLENLSHLEAAPSVQFQDPPGPGGSGSTNTEPLFYEQAPREDDDPMERLHRLCGERDERCFFRELGKKRQVAKDRENGGHHQTSRPEPVKKYRHEKFHFKC</sequence>
<evidence type="ECO:0000256" key="5">
    <source>
        <dbReference type="ARBA" id="ARBA00048287"/>
    </source>
</evidence>
<feature type="binding site" evidence="8">
    <location>
        <position position="327"/>
    </location>
    <ligand>
        <name>substrate</name>
    </ligand>
</feature>
<dbReference type="SUPFAM" id="SSF52768">
    <property type="entry name" value="Arginase/deacetylase"/>
    <property type="match status" value="1"/>
</dbReference>
<dbReference type="GO" id="GO:0000118">
    <property type="term" value="C:histone deacetylase complex"/>
    <property type="evidence" value="ECO:0000318"/>
    <property type="project" value="GO_Central"/>
</dbReference>
<evidence type="ECO:0000256" key="10">
    <source>
        <dbReference type="SAM" id="MobiDB-lite"/>
    </source>
</evidence>
<comment type="cofactor">
    <cofactor evidence="1">
        <name>Zn(2+)</name>
        <dbReference type="ChEBI" id="CHEBI:29105"/>
    </cofactor>
</comment>
<dbReference type="GO" id="GO:0040029">
    <property type="term" value="P:epigenetic regulation of gene expression"/>
    <property type="evidence" value="ECO:0000318"/>
    <property type="project" value="GO_Central"/>
</dbReference>
<dbReference type="STRING" id="4558.A0A1W0VY79"/>
<feature type="domain" description="Histone deacetylase" evidence="11">
    <location>
        <begin position="38"/>
        <end position="341"/>
    </location>
</feature>
<feature type="binding site" evidence="9">
    <location>
        <position position="288"/>
    </location>
    <ligand>
        <name>a divalent metal cation</name>
        <dbReference type="ChEBI" id="CHEBI:60240"/>
    </ligand>
</feature>
<dbReference type="GO" id="GO:0004407">
    <property type="term" value="F:histone deacetylase activity"/>
    <property type="evidence" value="ECO:0000318"/>
    <property type="project" value="GO_Central"/>
</dbReference>
<reference evidence="12 13" key="1">
    <citation type="journal article" date="2009" name="Nature">
        <title>The Sorghum bicolor genome and the diversification of grasses.</title>
        <authorList>
            <person name="Paterson A.H."/>
            <person name="Bowers J.E."/>
            <person name="Bruggmann R."/>
            <person name="Dubchak I."/>
            <person name="Grimwood J."/>
            <person name="Gundlach H."/>
            <person name="Haberer G."/>
            <person name="Hellsten U."/>
            <person name="Mitros T."/>
            <person name="Poliakov A."/>
            <person name="Schmutz J."/>
            <person name="Spannagl M."/>
            <person name="Tang H."/>
            <person name="Wang X."/>
            <person name="Wicker T."/>
            <person name="Bharti A.K."/>
            <person name="Chapman J."/>
            <person name="Feltus F.A."/>
            <person name="Gowik U."/>
            <person name="Grigoriev I.V."/>
            <person name="Lyons E."/>
            <person name="Maher C.A."/>
            <person name="Martis M."/>
            <person name="Narechania A."/>
            <person name="Otillar R.P."/>
            <person name="Penning B.W."/>
            <person name="Salamov A.A."/>
            <person name="Wang Y."/>
            <person name="Zhang L."/>
            <person name="Carpita N.C."/>
            <person name="Freeling M."/>
            <person name="Gingle A.R."/>
            <person name="Hash C.T."/>
            <person name="Keller B."/>
            <person name="Klein P."/>
            <person name="Kresovich S."/>
            <person name="McCann M.C."/>
            <person name="Ming R."/>
            <person name="Peterson D.G."/>
            <person name="Mehboob-ur-Rahman"/>
            <person name="Ware D."/>
            <person name="Westhoff P."/>
            <person name="Mayer K.F."/>
            <person name="Messing J."/>
            <person name="Rokhsar D.S."/>
        </authorList>
    </citation>
    <scope>NUCLEOTIDE SEQUENCE [LARGE SCALE GENOMIC DNA]</scope>
    <source>
        <strain evidence="13">cv. BTx623</strain>
    </source>
</reference>
<dbReference type="KEGG" id="sbi:8078655"/>
<feature type="region of interest" description="Disordered" evidence="10">
    <location>
        <begin position="404"/>
        <end position="423"/>
    </location>
</feature>
<dbReference type="InterPro" id="IPR037138">
    <property type="entry name" value="His_deacetylse_dom_sf"/>
</dbReference>
<dbReference type="Proteomes" id="UP000000768">
    <property type="component" value="Chromosome 3"/>
</dbReference>
<evidence type="ECO:0000256" key="8">
    <source>
        <dbReference type="PIRSR" id="PIRSR037913-2"/>
    </source>
</evidence>
<feature type="binding site" evidence="8">
    <location>
        <position position="171"/>
    </location>
    <ligand>
        <name>substrate</name>
    </ligand>
</feature>
<gene>
    <name evidence="12" type="ORF">SORBI_3003G200400</name>
</gene>
<dbReference type="GO" id="GO:0046872">
    <property type="term" value="F:metal ion binding"/>
    <property type="evidence" value="ECO:0007669"/>
    <property type="project" value="UniProtKB-KW"/>
</dbReference>
<evidence type="ECO:0000256" key="6">
    <source>
        <dbReference type="PIRNR" id="PIRNR037913"/>
    </source>
</evidence>
<dbReference type="PANTHER" id="PTHR10625">
    <property type="entry name" value="HISTONE DEACETYLASE HDAC1-RELATED"/>
    <property type="match status" value="1"/>
</dbReference>
<keyword evidence="3 6" id="KW-0378">Hydrolase</keyword>
<dbReference type="AlphaFoldDB" id="A0A1W0VY79"/>
<dbReference type="PANTHER" id="PTHR10625:SF35">
    <property type="entry name" value="HISTONE DEACETYLASE"/>
    <property type="match status" value="1"/>
</dbReference>
<name>A0A1W0VY79_SORBI</name>
<dbReference type="InterPro" id="IPR023801">
    <property type="entry name" value="His_deacetylse_dom"/>
</dbReference>
<dbReference type="PRINTS" id="PR01270">
    <property type="entry name" value="HDASUPER"/>
</dbReference>
<dbReference type="OrthoDB" id="1918432at2759"/>
<keyword evidence="6" id="KW-0805">Transcription regulation</keyword>
<comment type="similarity">
    <text evidence="6">Belongs to the histone deacetylase family. HD Type 1 subfamily.</text>
</comment>
<evidence type="ECO:0000259" key="11">
    <source>
        <dbReference type="Pfam" id="PF00850"/>
    </source>
</evidence>
<dbReference type="Gramene" id="OQU87074">
    <property type="protein sequence ID" value="OQU87074"/>
    <property type="gene ID" value="SORBI_3003G200400"/>
</dbReference>
<dbReference type="InterPro" id="IPR003084">
    <property type="entry name" value="HDAC_I/II"/>
</dbReference>
<dbReference type="InParanoid" id="A0A1W0VY79"/>
<evidence type="ECO:0000256" key="4">
    <source>
        <dbReference type="ARBA" id="ARBA00022853"/>
    </source>
</evidence>
<feature type="binding site" evidence="8">
    <location>
        <position position="121"/>
    </location>
    <ligand>
        <name>substrate</name>
    </ligand>
</feature>
<feature type="binding site" evidence="9">
    <location>
        <position position="200"/>
    </location>
    <ligand>
        <name>a divalent metal cation</name>
        <dbReference type="ChEBI" id="CHEBI:60240"/>
    </ligand>
</feature>
<dbReference type="EMBL" id="CM000762">
    <property type="protein sequence ID" value="OQU87074.1"/>
    <property type="molecule type" value="Genomic_DNA"/>
</dbReference>
<dbReference type="Pfam" id="PF00850">
    <property type="entry name" value="Hist_deacetyl"/>
    <property type="match status" value="1"/>
</dbReference>
<dbReference type="PRINTS" id="PR01271">
    <property type="entry name" value="HISDACETLASE"/>
</dbReference>
<organism evidence="12 13">
    <name type="scientific">Sorghum bicolor</name>
    <name type="common">Sorghum</name>
    <name type="synonym">Sorghum vulgare</name>
    <dbReference type="NCBI Taxonomy" id="4558"/>
    <lineage>
        <taxon>Eukaryota</taxon>
        <taxon>Viridiplantae</taxon>
        <taxon>Streptophyta</taxon>
        <taxon>Embryophyta</taxon>
        <taxon>Tracheophyta</taxon>
        <taxon>Spermatophyta</taxon>
        <taxon>Magnoliopsida</taxon>
        <taxon>Liliopsida</taxon>
        <taxon>Poales</taxon>
        <taxon>Poaceae</taxon>
        <taxon>PACMAD clade</taxon>
        <taxon>Panicoideae</taxon>
        <taxon>Andropogonodae</taxon>
        <taxon>Andropogoneae</taxon>
        <taxon>Sorghinae</taxon>
        <taxon>Sorghum</taxon>
    </lineage>
</organism>
<keyword evidence="13" id="KW-1185">Reference proteome</keyword>
<feature type="region of interest" description="Disordered" evidence="10">
    <location>
        <begin position="461"/>
        <end position="483"/>
    </location>
</feature>
<evidence type="ECO:0000256" key="2">
    <source>
        <dbReference type="ARBA" id="ARBA00012111"/>
    </source>
</evidence>
<dbReference type="GO" id="GO:0141221">
    <property type="term" value="F:histone deacetylase activity, hydrolytic mechanism"/>
    <property type="evidence" value="ECO:0007669"/>
    <property type="project" value="UniProtKB-EC"/>
</dbReference>
<keyword evidence="9" id="KW-0479">Metal-binding</keyword>
<feature type="active site" description="Proton acceptor" evidence="7">
    <location>
        <position position="163"/>
    </location>
</feature>
<evidence type="ECO:0000256" key="7">
    <source>
        <dbReference type="PIRSR" id="PIRSR037913-1"/>
    </source>
</evidence>
<dbReference type="InterPro" id="IPR000286">
    <property type="entry name" value="HDACs"/>
</dbReference>
<evidence type="ECO:0000313" key="12">
    <source>
        <dbReference type="EMBL" id="OQU87074.1"/>
    </source>
</evidence>
<evidence type="ECO:0000313" key="13">
    <source>
        <dbReference type="Proteomes" id="UP000000768"/>
    </source>
</evidence>
<evidence type="ECO:0000256" key="3">
    <source>
        <dbReference type="ARBA" id="ARBA00022801"/>
    </source>
</evidence>
<accession>A0A1W0VY79</accession>
<dbReference type="PIRSF" id="PIRSF037913">
    <property type="entry name" value="His_deacetylse_1"/>
    <property type="match status" value="1"/>
</dbReference>
<evidence type="ECO:0000256" key="1">
    <source>
        <dbReference type="ARBA" id="ARBA00001947"/>
    </source>
</evidence>
<reference evidence="13" key="2">
    <citation type="journal article" date="2018" name="Plant J.">
        <title>The Sorghum bicolor reference genome: improved assembly, gene annotations, a transcriptome atlas, and signatures of genome organization.</title>
        <authorList>
            <person name="McCormick R.F."/>
            <person name="Truong S.K."/>
            <person name="Sreedasyam A."/>
            <person name="Jenkins J."/>
            <person name="Shu S."/>
            <person name="Sims D."/>
            <person name="Kennedy M."/>
            <person name="Amirebrahimi M."/>
            <person name="Weers B.D."/>
            <person name="McKinley B."/>
            <person name="Mattison A."/>
            <person name="Morishige D.T."/>
            <person name="Grimwood J."/>
            <person name="Schmutz J."/>
            <person name="Mullet J.E."/>
        </authorList>
    </citation>
    <scope>NUCLEOTIDE SEQUENCE [LARGE SCALE GENOMIC DNA]</scope>
    <source>
        <strain evidence="13">cv. BTx623</strain>
    </source>
</reference>
<keyword evidence="6" id="KW-0804">Transcription</keyword>
<keyword evidence="4 6" id="KW-0156">Chromatin regulator</keyword>
<dbReference type="eggNOG" id="KOG1342">
    <property type="taxonomic scope" value="Eukaryota"/>
</dbReference>
<comment type="catalytic activity">
    <reaction evidence="5 6">
        <text>N(6)-acetyl-L-lysyl-[histone] + H2O = L-lysyl-[histone] + acetate</text>
        <dbReference type="Rhea" id="RHEA:58196"/>
        <dbReference type="Rhea" id="RHEA-COMP:9845"/>
        <dbReference type="Rhea" id="RHEA-COMP:11338"/>
        <dbReference type="ChEBI" id="CHEBI:15377"/>
        <dbReference type="ChEBI" id="CHEBI:29969"/>
        <dbReference type="ChEBI" id="CHEBI:30089"/>
        <dbReference type="ChEBI" id="CHEBI:61930"/>
        <dbReference type="EC" id="3.5.1.98"/>
    </reaction>
</comment>
<dbReference type="CDD" id="cd09991">
    <property type="entry name" value="HDAC_classI"/>
    <property type="match status" value="1"/>
</dbReference>
<feature type="compositionally biased region" description="Basic and acidic residues" evidence="10">
    <location>
        <begin position="461"/>
        <end position="470"/>
    </location>
</feature>